<dbReference type="STRING" id="631454.N177_4198"/>
<dbReference type="PANTHER" id="PTHR38588:SF1">
    <property type="entry name" value="BLL0334 PROTEIN"/>
    <property type="match status" value="1"/>
</dbReference>
<dbReference type="InterPro" id="IPR023393">
    <property type="entry name" value="START-like_dom_sf"/>
</dbReference>
<organism evidence="1 2">
    <name type="scientific">Lutibaculum baratangense AMV1</name>
    <dbReference type="NCBI Taxonomy" id="631454"/>
    <lineage>
        <taxon>Bacteria</taxon>
        <taxon>Pseudomonadati</taxon>
        <taxon>Pseudomonadota</taxon>
        <taxon>Alphaproteobacteria</taxon>
        <taxon>Hyphomicrobiales</taxon>
        <taxon>Tepidamorphaceae</taxon>
        <taxon>Lutibaculum</taxon>
    </lineage>
</organism>
<reference evidence="1 2" key="1">
    <citation type="journal article" date="2014" name="Genome Announc.">
        <title>Draft Genome Sequence of Lutibaculum baratangense Strain AMV1T, Isolated from a Mud Volcano in Andamans, India.</title>
        <authorList>
            <person name="Singh A."/>
            <person name="Sreenivas A."/>
            <person name="Sathyanarayana Reddy G."/>
            <person name="Pinnaka A.K."/>
            <person name="Shivaji S."/>
        </authorList>
    </citation>
    <scope>NUCLEOTIDE SEQUENCE [LARGE SCALE GENOMIC DNA]</scope>
    <source>
        <strain evidence="1 2">AMV1</strain>
    </source>
</reference>
<dbReference type="SUPFAM" id="SSF55961">
    <property type="entry name" value="Bet v1-like"/>
    <property type="match status" value="1"/>
</dbReference>
<evidence type="ECO:0000313" key="1">
    <source>
        <dbReference type="EMBL" id="ESR22468.1"/>
    </source>
</evidence>
<protein>
    <recommendedName>
        <fullName evidence="3">Carbon monoxide dehydrogenase G protein</fullName>
    </recommendedName>
</protein>
<dbReference type="Proteomes" id="UP000017819">
    <property type="component" value="Unassembled WGS sequence"/>
</dbReference>
<comment type="caution">
    <text evidence="1">The sequence shown here is derived from an EMBL/GenBank/DDBJ whole genome shotgun (WGS) entry which is preliminary data.</text>
</comment>
<dbReference type="Pfam" id="PF06240">
    <property type="entry name" value="COXG"/>
    <property type="match status" value="1"/>
</dbReference>
<dbReference type="AlphaFoldDB" id="V4T774"/>
<dbReference type="OrthoDB" id="9787428at2"/>
<dbReference type="CDD" id="cd05018">
    <property type="entry name" value="CoxG"/>
    <property type="match status" value="1"/>
</dbReference>
<proteinExistence type="predicted"/>
<accession>V4T774</accession>
<dbReference type="PANTHER" id="PTHR38588">
    <property type="entry name" value="BLL0334 PROTEIN"/>
    <property type="match status" value="1"/>
</dbReference>
<dbReference type="InterPro" id="IPR010419">
    <property type="entry name" value="CO_DH_gsu"/>
</dbReference>
<sequence>MTMIIEGEYLLPAERQEVWEALTDPVVLQRCIPRCEAVDRLSETEFEGIVALKLGPLTVRLRGVLTLSELDPPRSYRMVAKARGGLAGFAEGSSHVRLEAAGEGTTRLIFEGGGALGGRLAYLAEGLVEGAARSVADRIFGDLRAYLQDNRAREADEKDRAPNLGS</sequence>
<keyword evidence="2" id="KW-1185">Reference proteome</keyword>
<evidence type="ECO:0008006" key="3">
    <source>
        <dbReference type="Google" id="ProtNLM"/>
    </source>
</evidence>
<dbReference type="eggNOG" id="COG3427">
    <property type="taxonomic scope" value="Bacteria"/>
</dbReference>
<gene>
    <name evidence="1" type="ORF">N177_4198</name>
</gene>
<dbReference type="EMBL" id="AWXZ01000044">
    <property type="protein sequence ID" value="ESR22468.1"/>
    <property type="molecule type" value="Genomic_DNA"/>
</dbReference>
<dbReference type="Gene3D" id="3.30.530.20">
    <property type="match status" value="1"/>
</dbReference>
<evidence type="ECO:0000313" key="2">
    <source>
        <dbReference type="Proteomes" id="UP000017819"/>
    </source>
</evidence>
<name>V4T774_9HYPH</name>